<name>R0KNW3_ANAPL</name>
<proteinExistence type="predicted"/>
<keyword evidence="3" id="KW-1185">Reference proteome</keyword>
<dbReference type="GO" id="GO:0050218">
    <property type="term" value="F:propionate-CoA ligase activity"/>
    <property type="evidence" value="ECO:0007669"/>
    <property type="project" value="TreeGrafter"/>
</dbReference>
<evidence type="ECO:0000256" key="1">
    <source>
        <dbReference type="ARBA" id="ARBA00013275"/>
    </source>
</evidence>
<dbReference type="Gene3D" id="3.40.50.12780">
    <property type="entry name" value="N-terminal domain of ligase-like"/>
    <property type="match status" value="1"/>
</dbReference>
<dbReference type="EC" id="6.2.1.1" evidence="1"/>
<organism evidence="2 3">
    <name type="scientific">Anas platyrhynchos</name>
    <name type="common">Mallard</name>
    <name type="synonym">Anas boschas</name>
    <dbReference type="NCBI Taxonomy" id="8839"/>
    <lineage>
        <taxon>Eukaryota</taxon>
        <taxon>Metazoa</taxon>
        <taxon>Chordata</taxon>
        <taxon>Craniata</taxon>
        <taxon>Vertebrata</taxon>
        <taxon>Euteleostomi</taxon>
        <taxon>Archelosauria</taxon>
        <taxon>Archosauria</taxon>
        <taxon>Dinosauria</taxon>
        <taxon>Saurischia</taxon>
        <taxon>Theropoda</taxon>
        <taxon>Coelurosauria</taxon>
        <taxon>Aves</taxon>
        <taxon>Neognathae</taxon>
        <taxon>Galloanserae</taxon>
        <taxon>Anseriformes</taxon>
        <taxon>Anatidae</taxon>
        <taxon>Anatinae</taxon>
        <taxon>Anas</taxon>
    </lineage>
</organism>
<sequence length="171" mass="18947">MGGAGPRPESQEFLLTAGGGFKGAQGVGNHTEIVTGMRDWMKVTRPVDYQRLLLSGMYRKKDLPKRFVGGELNICYNAVDRHVENGRGDHVAIIYDSPVTNTKEKITYKELLEQLVIFCPGHLNSELFFLDLTVLISYMKGVTLQHVNISDTCSNVEFGAVLAEQSKAVLN</sequence>
<reference evidence="3" key="1">
    <citation type="journal article" date="2013" name="Nat. Genet.">
        <title>The duck genome and transcriptome provide insight into an avian influenza virus reservoir species.</title>
        <authorList>
            <person name="Huang Y."/>
            <person name="Li Y."/>
            <person name="Burt D.W."/>
            <person name="Chen H."/>
            <person name="Zhang Y."/>
            <person name="Qian W."/>
            <person name="Kim H."/>
            <person name="Gan S."/>
            <person name="Zhao Y."/>
            <person name="Li J."/>
            <person name="Yi K."/>
            <person name="Feng H."/>
            <person name="Zhu P."/>
            <person name="Li B."/>
            <person name="Liu Q."/>
            <person name="Fairley S."/>
            <person name="Magor K.E."/>
            <person name="Du Z."/>
            <person name="Hu X."/>
            <person name="Goodman L."/>
            <person name="Tafer H."/>
            <person name="Vignal A."/>
            <person name="Lee T."/>
            <person name="Kim K.W."/>
            <person name="Sheng Z."/>
            <person name="An Y."/>
            <person name="Searle S."/>
            <person name="Herrero J."/>
            <person name="Groenen M.A."/>
            <person name="Crooijmans R.P."/>
            <person name="Faraut T."/>
            <person name="Cai Q."/>
            <person name="Webster R.G."/>
            <person name="Aldridge J.R."/>
            <person name="Warren W.C."/>
            <person name="Bartschat S."/>
            <person name="Kehr S."/>
            <person name="Marz M."/>
            <person name="Stadler P.F."/>
            <person name="Smith J."/>
            <person name="Kraus R.H."/>
            <person name="Zhao Y."/>
            <person name="Ren L."/>
            <person name="Fei J."/>
            <person name="Morisson M."/>
            <person name="Kaiser P."/>
            <person name="Griffin D.K."/>
            <person name="Rao M."/>
            <person name="Pitel F."/>
            <person name="Wang J."/>
            <person name="Li N."/>
        </authorList>
    </citation>
    <scope>NUCLEOTIDE SEQUENCE [LARGE SCALE GENOMIC DNA]</scope>
</reference>
<dbReference type="InterPro" id="IPR042099">
    <property type="entry name" value="ANL_N_sf"/>
</dbReference>
<evidence type="ECO:0000313" key="2">
    <source>
        <dbReference type="EMBL" id="EOA94883.1"/>
    </source>
</evidence>
<dbReference type="AlphaFoldDB" id="R0KNW3"/>
<gene>
    <name evidence="2" type="ORF">Anapl_18645</name>
</gene>
<accession>R0KNW3</accession>
<dbReference type="GO" id="GO:0005759">
    <property type="term" value="C:mitochondrial matrix"/>
    <property type="evidence" value="ECO:0007669"/>
    <property type="project" value="TreeGrafter"/>
</dbReference>
<dbReference type="GO" id="GO:0003987">
    <property type="term" value="F:acetate-CoA ligase activity"/>
    <property type="evidence" value="ECO:0007669"/>
    <property type="project" value="UniProtKB-EC"/>
</dbReference>
<dbReference type="PANTHER" id="PTHR43347:SF3">
    <property type="entry name" value="ACYL-COA SYNTHETASE SHORT-CHAIN FAMILY MEMBER 3, MITOCHONDRIAL"/>
    <property type="match status" value="1"/>
</dbReference>
<dbReference type="Proteomes" id="UP000296049">
    <property type="component" value="Unassembled WGS sequence"/>
</dbReference>
<dbReference type="SUPFAM" id="SSF56801">
    <property type="entry name" value="Acetyl-CoA synthetase-like"/>
    <property type="match status" value="1"/>
</dbReference>
<evidence type="ECO:0000313" key="3">
    <source>
        <dbReference type="Proteomes" id="UP000296049"/>
    </source>
</evidence>
<protein>
    <recommendedName>
        <fullName evidence="1">acetate--CoA ligase</fullName>
        <ecNumber evidence="1">6.2.1.1</ecNumber>
    </recommendedName>
</protein>
<dbReference type="PANTHER" id="PTHR43347">
    <property type="entry name" value="ACYL-COA SYNTHETASE"/>
    <property type="match status" value="1"/>
</dbReference>
<dbReference type="EMBL" id="KB744542">
    <property type="protein sequence ID" value="EOA94883.1"/>
    <property type="molecule type" value="Genomic_DNA"/>
</dbReference>